<keyword evidence="4" id="KW-1185">Reference proteome</keyword>
<feature type="region of interest" description="Disordered" evidence="1">
    <location>
        <begin position="185"/>
        <end position="219"/>
    </location>
</feature>
<sequence>MSTSSSSRGGSRFGMHGHESRGIARAVKKGQERRRPGKASPLLGMVMVAQQQGGQGQVCFWHPRTLTSSSQYYMAEHHLHQPQSSSPPSPTAEGTGPNSTEPRILGIGLSEFAKFAGPCGSWNNRRFDFEMDSGPLDLPEAIKVAASSTQTTTTASPCFRCETNPAWNHLRFVCYPCDCTRPIVGPGVRGPPSRTTASRRAGSSESTTGGNRRSRSMLRSSQSQAVSWFNIVLVFDARRVTLRSTTVHFQAVQTISRALVAEENRCGYLSEQVKGLLARFTSPPGASQSTRKHSTPSVTASPDSSSPLIEPRVRHSSTDAASEAGQDLVDTLTRVFTALSEGPTTSLVVNNSVRVVISGHAEADSFLPRYGDPPLPLEASNCGMDATLDKTLLLVKAKGDYTSPIPTASAATGQGGTQSPASGGLSDGQVGPAGTAAATHSQTARLVLDSITSTKSLADVARALKIPQEKSVAGTVLRIARGLVARGEARVIPVLQKTQILVPNPSAMPLIREDLQDFELKFSSAEMIPQIIYAFSHGDPLMEVRRRCEDIVPSKGFADLATWLLERDQLVHMALYLHYNPPLYAPRGLRSKSAPATAASTAASAQLRTGNEPFGTTLSGRENLVEPLESDKVLAEQIWRDLPRNLFSLDEIRHVIQALWQCNLPGGPDSLDVMFVLSVIQNCVKAHMDIDSIWYMLVREHFMDERKLVLMKELLTDARSSRDCVSDTVEWLSLMSASSAASSTARYLPLIVAAGGLGSSALAWHRTDKQRRDGVRRSFTFWSTALPAFAAYKAVEWYAESSPPSLRPTSEQADHLYESLHEKYSPVVRDATVKLRGFYLKASQMMSLRDEFLPRQYLEWCRKMQDKAPVVMSFQEAEQVIKHELGIADLSEIFQFVDPHPVGSASIGQCYRGVLRQEYGGHEVAIKVQPENIEEQFRADLSSCRAFCKMALPQLVQPLDEIEAQFLTEFDYRLEAENMEEIRHQIMPKWGSKSYLNLCTKRVLVMEYLKGGTKLLDGLMDFLRREADRQGRPVEELEREHVERLRQMKSLSHTTAEAYKQTARHLLVRSWDTLCGAAYICTFGTLGHWGFTPLPPNTADLLATVMEVHGEQVKRLDPDFQEQMARLIIALNEHDDDTTMKILFATGYRHKYNNPEIAKRLIAFWLDRDTSPDVIPDGMNIHQFLEEMEKQDPAVSISQDAVMVCRCSVMIRSLALAFGLRVRTTDYWRPYAEGYLKSRGKM</sequence>
<dbReference type="Pfam" id="PF03666">
    <property type="entry name" value="NPR3"/>
    <property type="match status" value="1"/>
</dbReference>
<dbReference type="PANTHER" id="PTHR43173">
    <property type="entry name" value="ABC1 FAMILY PROTEIN"/>
    <property type="match status" value="1"/>
</dbReference>
<evidence type="ECO:0000256" key="1">
    <source>
        <dbReference type="SAM" id="MobiDB-lite"/>
    </source>
</evidence>
<feature type="domain" description="ABC1 atypical kinase-like" evidence="2">
    <location>
        <begin position="863"/>
        <end position="1012"/>
    </location>
</feature>
<dbReference type="Pfam" id="PF03109">
    <property type="entry name" value="ABC1"/>
    <property type="match status" value="1"/>
</dbReference>
<evidence type="ECO:0000259" key="2">
    <source>
        <dbReference type="Pfam" id="PF03109"/>
    </source>
</evidence>
<dbReference type="GO" id="GO:0032007">
    <property type="term" value="P:negative regulation of TOR signaling"/>
    <property type="evidence" value="ECO:0007669"/>
    <property type="project" value="InterPro"/>
</dbReference>
<dbReference type="InterPro" id="IPR051130">
    <property type="entry name" value="Mito_struct-func_regulator"/>
</dbReference>
<feature type="region of interest" description="Disordered" evidence="1">
    <location>
        <begin position="280"/>
        <end position="324"/>
    </location>
</feature>
<dbReference type="InterPro" id="IPR004147">
    <property type="entry name" value="ABC1_dom"/>
</dbReference>
<dbReference type="CDD" id="cd05121">
    <property type="entry name" value="ABC1_ADCK3-like"/>
    <property type="match status" value="1"/>
</dbReference>
<dbReference type="InterPro" id="IPR005365">
    <property type="entry name" value="Npr3"/>
</dbReference>
<dbReference type="InterPro" id="IPR011009">
    <property type="entry name" value="Kinase-like_dom_sf"/>
</dbReference>
<dbReference type="AlphaFoldDB" id="A0A7J6LNV4"/>
<name>A0A7J6LNV4_PERCH</name>
<feature type="region of interest" description="Disordered" evidence="1">
    <location>
        <begin position="406"/>
        <end position="436"/>
    </location>
</feature>
<evidence type="ECO:0000313" key="3">
    <source>
        <dbReference type="EMBL" id="KAF4660982.1"/>
    </source>
</evidence>
<evidence type="ECO:0000313" key="4">
    <source>
        <dbReference type="Proteomes" id="UP000591131"/>
    </source>
</evidence>
<feature type="region of interest" description="Disordered" evidence="1">
    <location>
        <begin position="77"/>
        <end position="103"/>
    </location>
</feature>
<feature type="compositionally biased region" description="Low complexity" evidence="1">
    <location>
        <begin position="1"/>
        <end position="10"/>
    </location>
</feature>
<dbReference type="SUPFAM" id="SSF56112">
    <property type="entry name" value="Protein kinase-like (PK-like)"/>
    <property type="match status" value="1"/>
</dbReference>
<dbReference type="PANTHER" id="PTHR43173:SF34">
    <property type="entry name" value="ABC1 ATYPICAL KINASE-LIKE DOMAIN-CONTAINING PROTEIN"/>
    <property type="match status" value="1"/>
</dbReference>
<protein>
    <recommendedName>
        <fullName evidence="2">ABC1 atypical kinase-like domain-containing protein</fullName>
    </recommendedName>
</protein>
<proteinExistence type="predicted"/>
<dbReference type="EMBL" id="JAAPAO010000394">
    <property type="protein sequence ID" value="KAF4660982.1"/>
    <property type="molecule type" value="Genomic_DNA"/>
</dbReference>
<gene>
    <name evidence="3" type="ORF">FOL47_006888</name>
</gene>
<comment type="caution">
    <text evidence="3">The sequence shown here is derived from an EMBL/GenBank/DDBJ whole genome shotgun (WGS) entry which is preliminary data.</text>
</comment>
<organism evidence="3 4">
    <name type="scientific">Perkinsus chesapeaki</name>
    <name type="common">Clam parasite</name>
    <name type="synonym">Perkinsus andrewsi</name>
    <dbReference type="NCBI Taxonomy" id="330153"/>
    <lineage>
        <taxon>Eukaryota</taxon>
        <taxon>Sar</taxon>
        <taxon>Alveolata</taxon>
        <taxon>Perkinsozoa</taxon>
        <taxon>Perkinsea</taxon>
        <taxon>Perkinsida</taxon>
        <taxon>Perkinsidae</taxon>
        <taxon>Perkinsus</taxon>
    </lineage>
</organism>
<feature type="region of interest" description="Disordered" evidence="1">
    <location>
        <begin position="1"/>
        <end position="41"/>
    </location>
</feature>
<feature type="compositionally biased region" description="Low complexity" evidence="1">
    <location>
        <begin position="185"/>
        <end position="210"/>
    </location>
</feature>
<feature type="compositionally biased region" description="Polar residues" evidence="1">
    <location>
        <begin position="284"/>
        <end position="307"/>
    </location>
</feature>
<dbReference type="OrthoDB" id="427480at2759"/>
<accession>A0A7J6LNV4</accession>
<dbReference type="Proteomes" id="UP000591131">
    <property type="component" value="Unassembled WGS sequence"/>
</dbReference>
<feature type="compositionally biased region" description="Polar residues" evidence="1">
    <location>
        <begin position="406"/>
        <end position="421"/>
    </location>
</feature>
<reference evidence="3 4" key="1">
    <citation type="submission" date="2020-04" db="EMBL/GenBank/DDBJ databases">
        <title>Perkinsus chesapeaki whole genome sequence.</title>
        <authorList>
            <person name="Bogema D.R."/>
        </authorList>
    </citation>
    <scope>NUCLEOTIDE SEQUENCE [LARGE SCALE GENOMIC DNA]</scope>
    <source>
        <strain evidence="3">ATCC PRA-425</strain>
    </source>
</reference>